<dbReference type="InterPro" id="IPR036097">
    <property type="entry name" value="HisK_dim/P_sf"/>
</dbReference>
<dbReference type="PROSITE" id="PS50109">
    <property type="entry name" value="HIS_KIN"/>
    <property type="match status" value="1"/>
</dbReference>
<evidence type="ECO:0000259" key="12">
    <source>
        <dbReference type="PROSITE" id="PS50109"/>
    </source>
</evidence>
<evidence type="ECO:0000256" key="7">
    <source>
        <dbReference type="ARBA" id="ARBA00022777"/>
    </source>
</evidence>
<dbReference type="Gene3D" id="6.10.340.10">
    <property type="match status" value="1"/>
</dbReference>
<dbReference type="InterPro" id="IPR036890">
    <property type="entry name" value="HATPase_C_sf"/>
</dbReference>
<dbReference type="InterPro" id="IPR003661">
    <property type="entry name" value="HisK_dim/P_dom"/>
</dbReference>
<comment type="caution">
    <text evidence="14">The sequence shown here is derived from an EMBL/GenBank/DDBJ whole genome shotgun (WGS) entry which is preliminary data.</text>
</comment>
<evidence type="ECO:0000256" key="11">
    <source>
        <dbReference type="SAM" id="Phobius"/>
    </source>
</evidence>
<gene>
    <name evidence="14" type="ORF">WJL_2714</name>
</gene>
<feature type="transmembrane region" description="Helical" evidence="11">
    <location>
        <begin position="159"/>
        <end position="178"/>
    </location>
</feature>
<dbReference type="InterPro" id="IPR003660">
    <property type="entry name" value="HAMP_dom"/>
</dbReference>
<evidence type="ECO:0000313" key="14">
    <source>
        <dbReference type="EMBL" id="KPN41346.1"/>
    </source>
</evidence>
<comment type="catalytic activity">
    <reaction evidence="1">
        <text>ATP + protein L-histidine = ADP + protein N-phospho-L-histidine.</text>
        <dbReference type="EC" id="2.7.13.3"/>
    </reaction>
</comment>
<evidence type="ECO:0000256" key="3">
    <source>
        <dbReference type="ARBA" id="ARBA00012438"/>
    </source>
</evidence>
<dbReference type="PANTHER" id="PTHR45436">
    <property type="entry name" value="SENSOR HISTIDINE KINASE YKOH"/>
    <property type="match status" value="1"/>
</dbReference>
<feature type="domain" description="HAMP" evidence="13">
    <location>
        <begin position="179"/>
        <end position="235"/>
    </location>
</feature>
<keyword evidence="10 11" id="KW-0472">Membrane</keyword>
<evidence type="ECO:0000259" key="13">
    <source>
        <dbReference type="PROSITE" id="PS50885"/>
    </source>
</evidence>
<evidence type="ECO:0000256" key="1">
    <source>
        <dbReference type="ARBA" id="ARBA00000085"/>
    </source>
</evidence>
<dbReference type="SMR" id="A0A837P3F2"/>
<evidence type="ECO:0000256" key="6">
    <source>
        <dbReference type="ARBA" id="ARBA00022692"/>
    </source>
</evidence>
<dbReference type="EC" id="2.7.13.3" evidence="3"/>
<dbReference type="GO" id="GO:0000155">
    <property type="term" value="F:phosphorelay sensor kinase activity"/>
    <property type="evidence" value="ECO:0007669"/>
    <property type="project" value="InterPro"/>
</dbReference>
<dbReference type="PROSITE" id="PS50885">
    <property type="entry name" value="HAMP"/>
    <property type="match status" value="1"/>
</dbReference>
<dbReference type="PANTHER" id="PTHR45436:SF5">
    <property type="entry name" value="SENSOR HISTIDINE KINASE TRCS"/>
    <property type="match status" value="1"/>
</dbReference>
<keyword evidence="6 11" id="KW-0812">Transmembrane</keyword>
<name>A0A837P3F2_LACPN</name>
<evidence type="ECO:0000313" key="15">
    <source>
        <dbReference type="Proteomes" id="UP000050511"/>
    </source>
</evidence>
<dbReference type="SUPFAM" id="SSF47384">
    <property type="entry name" value="Homodimeric domain of signal transducing histidine kinase"/>
    <property type="match status" value="1"/>
</dbReference>
<feature type="transmembrane region" description="Helical" evidence="11">
    <location>
        <begin position="20"/>
        <end position="40"/>
    </location>
</feature>
<dbReference type="InterPro" id="IPR005467">
    <property type="entry name" value="His_kinase_dom"/>
</dbReference>
<dbReference type="CDD" id="cd00075">
    <property type="entry name" value="HATPase"/>
    <property type="match status" value="1"/>
</dbReference>
<dbReference type="RefSeq" id="WP_022638019.1">
    <property type="nucleotide sequence ID" value="NZ_AUTE01000004.1"/>
</dbReference>
<dbReference type="SMART" id="SM00388">
    <property type="entry name" value="HisKA"/>
    <property type="match status" value="1"/>
</dbReference>
<evidence type="ECO:0000256" key="9">
    <source>
        <dbReference type="ARBA" id="ARBA00023012"/>
    </source>
</evidence>
<proteinExistence type="predicted"/>
<dbReference type="SUPFAM" id="SSF55874">
    <property type="entry name" value="ATPase domain of HSP90 chaperone/DNA topoisomerase II/histidine kinase"/>
    <property type="match status" value="1"/>
</dbReference>
<dbReference type="PRINTS" id="PR00344">
    <property type="entry name" value="BCTRLSENSOR"/>
</dbReference>
<dbReference type="FunFam" id="3.30.565.10:FF:000006">
    <property type="entry name" value="Sensor histidine kinase WalK"/>
    <property type="match status" value="1"/>
</dbReference>
<evidence type="ECO:0000256" key="10">
    <source>
        <dbReference type="ARBA" id="ARBA00023136"/>
    </source>
</evidence>
<keyword evidence="4" id="KW-0597">Phosphoprotein</keyword>
<evidence type="ECO:0000256" key="8">
    <source>
        <dbReference type="ARBA" id="ARBA00022989"/>
    </source>
</evidence>
<dbReference type="Pfam" id="PF02518">
    <property type="entry name" value="HATPase_c"/>
    <property type="match status" value="1"/>
</dbReference>
<comment type="subcellular location">
    <subcellularLocation>
        <location evidence="2">Membrane</location>
    </subcellularLocation>
</comment>
<dbReference type="SMART" id="SM00387">
    <property type="entry name" value="HATPase_c"/>
    <property type="match status" value="1"/>
</dbReference>
<dbReference type="Proteomes" id="UP000050511">
    <property type="component" value="Unassembled WGS sequence"/>
</dbReference>
<dbReference type="InterPro" id="IPR050428">
    <property type="entry name" value="TCS_sensor_his_kinase"/>
</dbReference>
<dbReference type="FunFam" id="1.10.287.130:FF:000001">
    <property type="entry name" value="Two-component sensor histidine kinase"/>
    <property type="match status" value="1"/>
</dbReference>
<accession>A0A837P3F2</accession>
<dbReference type="InterPro" id="IPR003594">
    <property type="entry name" value="HATPase_dom"/>
</dbReference>
<dbReference type="Gene3D" id="1.10.287.130">
    <property type="match status" value="1"/>
</dbReference>
<dbReference type="CDD" id="cd00082">
    <property type="entry name" value="HisKA"/>
    <property type="match status" value="1"/>
</dbReference>
<dbReference type="Gene3D" id="3.30.565.10">
    <property type="entry name" value="Histidine kinase-like ATPase, C-terminal domain"/>
    <property type="match status" value="1"/>
</dbReference>
<protein>
    <recommendedName>
        <fullName evidence="3">histidine kinase</fullName>
        <ecNumber evidence="3">2.7.13.3</ecNumber>
    </recommendedName>
</protein>
<keyword evidence="5" id="KW-0808">Transferase</keyword>
<dbReference type="Pfam" id="PF00512">
    <property type="entry name" value="HisKA"/>
    <property type="match status" value="1"/>
</dbReference>
<dbReference type="GO" id="GO:0005886">
    <property type="term" value="C:plasma membrane"/>
    <property type="evidence" value="ECO:0007669"/>
    <property type="project" value="TreeGrafter"/>
</dbReference>
<feature type="domain" description="Histidine kinase" evidence="12">
    <location>
        <begin position="243"/>
        <end position="454"/>
    </location>
</feature>
<dbReference type="Pfam" id="PF00672">
    <property type="entry name" value="HAMP"/>
    <property type="match status" value="1"/>
</dbReference>
<organism evidence="14 15">
    <name type="scientific">Lactiplantibacillus plantarum WJL</name>
    <dbReference type="NCBI Taxonomy" id="1350466"/>
    <lineage>
        <taxon>Bacteria</taxon>
        <taxon>Bacillati</taxon>
        <taxon>Bacillota</taxon>
        <taxon>Bacilli</taxon>
        <taxon>Lactobacillales</taxon>
        <taxon>Lactobacillaceae</taxon>
        <taxon>Lactiplantibacillus</taxon>
    </lineage>
</organism>
<evidence type="ECO:0000256" key="5">
    <source>
        <dbReference type="ARBA" id="ARBA00022679"/>
    </source>
</evidence>
<keyword evidence="8 11" id="KW-1133">Transmembrane helix</keyword>
<keyword evidence="9" id="KW-0902">Two-component regulatory system</keyword>
<reference evidence="14 15" key="1">
    <citation type="submission" date="2015-10" db="EMBL/GenBank/DDBJ databases">
        <title>Resequencing of Lactobacillus plantarum WJL strain genome.</title>
        <authorList>
            <person name="Martino M.E."/>
        </authorList>
    </citation>
    <scope>NUCLEOTIDE SEQUENCE [LARGE SCALE GENOMIC DNA]</scope>
    <source>
        <strain evidence="14 15">WJL</strain>
    </source>
</reference>
<dbReference type="EMBL" id="LKLZ01000013">
    <property type="protein sequence ID" value="KPN41346.1"/>
    <property type="molecule type" value="Genomic_DNA"/>
</dbReference>
<evidence type="ECO:0000256" key="4">
    <source>
        <dbReference type="ARBA" id="ARBA00022553"/>
    </source>
</evidence>
<dbReference type="InterPro" id="IPR004358">
    <property type="entry name" value="Sig_transdc_His_kin-like_C"/>
</dbReference>
<dbReference type="AlphaFoldDB" id="A0A837P3F2"/>
<evidence type="ECO:0000256" key="2">
    <source>
        <dbReference type="ARBA" id="ARBA00004370"/>
    </source>
</evidence>
<keyword evidence="7" id="KW-0418">Kinase</keyword>
<sequence>MRNFSGQSNAAQITRTFTVIILLIILLTGVSIAGVVGYRLTKNRMDDAQILITSLKRSFIDDAPDWQQWKMNSPINTKDTYVKVSTKISNQKHQIFYSPNARKFLHAKEWQVPGFNNIRYRNGFGFFYRSGAESRHIYYETWTSLHDVIHIFRLILEDLLLVIIIGGILGYLITAWLARRLNRPLAALTNAAAQINHAENISYHEALPVPIEPTEVHDLGVEINQLLQSLNKQVLRDHQFVADASHELRTPLTAIRGHISLINRRGKEHPEVISRSLKFIDHESIRMQTLVENLLQLTRMDHTEATLSYQSVDKVIRETVTNYETSLPQTITMALTPTNAYFNSANLQQILLALLSNASKYSPESGTVQVTVAIQNDQPTITIADQGIGISDVDKSHVFERFYRVDQARSQAIPGTGLGLAIVARLAELNQAQISVSDNLPHGTIFTIHLARQLK</sequence>